<accession>A0A0C3K5V4</accession>
<proteinExistence type="predicted"/>
<dbReference type="HOGENOM" id="CLU_2741058_0_0_1"/>
<dbReference type="EMBL" id="KN831968">
    <property type="protein sequence ID" value="KIO04962.1"/>
    <property type="molecule type" value="Genomic_DNA"/>
</dbReference>
<reference evidence="1 2" key="1">
    <citation type="submission" date="2014-04" db="EMBL/GenBank/DDBJ databases">
        <authorList>
            <consortium name="DOE Joint Genome Institute"/>
            <person name="Kuo A."/>
            <person name="Kohler A."/>
            <person name="Costa M.D."/>
            <person name="Nagy L.G."/>
            <person name="Floudas D."/>
            <person name="Copeland A."/>
            <person name="Barry K.W."/>
            <person name="Cichocki N."/>
            <person name="Veneault-Fourrey C."/>
            <person name="LaButti K."/>
            <person name="Lindquist E.A."/>
            <person name="Lipzen A."/>
            <person name="Lundell T."/>
            <person name="Morin E."/>
            <person name="Murat C."/>
            <person name="Sun H."/>
            <person name="Tunlid A."/>
            <person name="Henrissat B."/>
            <person name="Grigoriev I.V."/>
            <person name="Hibbett D.S."/>
            <person name="Martin F."/>
            <person name="Nordberg H.P."/>
            <person name="Cantor M.N."/>
            <person name="Hua S.X."/>
        </authorList>
    </citation>
    <scope>NUCLEOTIDE SEQUENCE [LARGE SCALE GENOMIC DNA]</scope>
    <source>
        <strain evidence="1 2">Marx 270</strain>
    </source>
</reference>
<evidence type="ECO:0000313" key="1">
    <source>
        <dbReference type="EMBL" id="KIO04962.1"/>
    </source>
</evidence>
<evidence type="ECO:0000313" key="2">
    <source>
        <dbReference type="Proteomes" id="UP000054217"/>
    </source>
</evidence>
<organism evidence="1 2">
    <name type="scientific">Pisolithus tinctorius Marx 270</name>
    <dbReference type="NCBI Taxonomy" id="870435"/>
    <lineage>
        <taxon>Eukaryota</taxon>
        <taxon>Fungi</taxon>
        <taxon>Dikarya</taxon>
        <taxon>Basidiomycota</taxon>
        <taxon>Agaricomycotina</taxon>
        <taxon>Agaricomycetes</taxon>
        <taxon>Agaricomycetidae</taxon>
        <taxon>Boletales</taxon>
        <taxon>Sclerodermatineae</taxon>
        <taxon>Pisolithaceae</taxon>
        <taxon>Pisolithus</taxon>
    </lineage>
</organism>
<protein>
    <submittedName>
        <fullName evidence="1">Uncharacterized protein</fullName>
    </submittedName>
</protein>
<reference evidence="2" key="2">
    <citation type="submission" date="2015-01" db="EMBL/GenBank/DDBJ databases">
        <title>Evolutionary Origins and Diversification of the Mycorrhizal Mutualists.</title>
        <authorList>
            <consortium name="DOE Joint Genome Institute"/>
            <consortium name="Mycorrhizal Genomics Consortium"/>
            <person name="Kohler A."/>
            <person name="Kuo A."/>
            <person name="Nagy L.G."/>
            <person name="Floudas D."/>
            <person name="Copeland A."/>
            <person name="Barry K.W."/>
            <person name="Cichocki N."/>
            <person name="Veneault-Fourrey C."/>
            <person name="LaButti K."/>
            <person name="Lindquist E.A."/>
            <person name="Lipzen A."/>
            <person name="Lundell T."/>
            <person name="Morin E."/>
            <person name="Murat C."/>
            <person name="Riley R."/>
            <person name="Ohm R."/>
            <person name="Sun H."/>
            <person name="Tunlid A."/>
            <person name="Henrissat B."/>
            <person name="Grigoriev I.V."/>
            <person name="Hibbett D.S."/>
            <person name="Martin F."/>
        </authorList>
    </citation>
    <scope>NUCLEOTIDE SEQUENCE [LARGE SCALE GENOMIC DNA]</scope>
    <source>
        <strain evidence="2">Marx 270</strain>
    </source>
</reference>
<gene>
    <name evidence="1" type="ORF">M404DRAFT_1000042</name>
</gene>
<name>A0A0C3K5V4_PISTI</name>
<sequence length="71" mass="8229">MASAMKRTQPELNRTSVTPFLTLKLLTCAIACRWSTRKSEDLMCAMKFPRSLQCAFAMHPMLQRDKARHRD</sequence>
<dbReference type="AlphaFoldDB" id="A0A0C3K5V4"/>
<keyword evidence="2" id="KW-1185">Reference proteome</keyword>
<dbReference type="InParanoid" id="A0A0C3K5V4"/>
<dbReference type="Proteomes" id="UP000054217">
    <property type="component" value="Unassembled WGS sequence"/>
</dbReference>